<dbReference type="Pfam" id="PF04851">
    <property type="entry name" value="ResIII"/>
    <property type="match status" value="1"/>
</dbReference>
<feature type="domain" description="Helicase ATP-binding" evidence="2">
    <location>
        <begin position="450"/>
        <end position="643"/>
    </location>
</feature>
<dbReference type="InterPro" id="IPR014001">
    <property type="entry name" value="Helicase_ATP-bd"/>
</dbReference>
<dbReference type="AlphaFoldDB" id="A0A6C0LLV2"/>
<dbReference type="CDD" id="cd18785">
    <property type="entry name" value="SF2_C"/>
    <property type="match status" value="1"/>
</dbReference>
<dbReference type="GO" id="GO:0016787">
    <property type="term" value="F:hydrolase activity"/>
    <property type="evidence" value="ECO:0007669"/>
    <property type="project" value="InterPro"/>
</dbReference>
<dbReference type="SUPFAM" id="SSF52540">
    <property type="entry name" value="P-loop containing nucleoside triphosphate hydrolases"/>
    <property type="match status" value="2"/>
</dbReference>
<dbReference type="PROSITE" id="PS51192">
    <property type="entry name" value="HELICASE_ATP_BIND_1"/>
    <property type="match status" value="1"/>
</dbReference>
<reference evidence="3" key="1">
    <citation type="journal article" date="2020" name="Nature">
        <title>Giant virus diversity and host interactions through global metagenomics.</title>
        <authorList>
            <person name="Schulz F."/>
            <person name="Roux S."/>
            <person name="Paez-Espino D."/>
            <person name="Jungbluth S."/>
            <person name="Walsh D.A."/>
            <person name="Denef V.J."/>
            <person name="McMahon K.D."/>
            <person name="Konstantinidis K.T."/>
            <person name="Eloe-Fadrosh E.A."/>
            <person name="Kyrpides N.C."/>
            <person name="Woyke T."/>
        </authorList>
    </citation>
    <scope>NUCLEOTIDE SEQUENCE</scope>
    <source>
        <strain evidence="3">GVMAG-M-3300027963-21</strain>
    </source>
</reference>
<dbReference type="InterPro" id="IPR027417">
    <property type="entry name" value="P-loop_NTPase"/>
</dbReference>
<dbReference type="GO" id="GO:0003677">
    <property type="term" value="F:DNA binding"/>
    <property type="evidence" value="ECO:0007669"/>
    <property type="project" value="InterPro"/>
</dbReference>
<dbReference type="EMBL" id="MN740528">
    <property type="protein sequence ID" value="QHU31523.1"/>
    <property type="molecule type" value="Genomic_DNA"/>
</dbReference>
<evidence type="ECO:0000259" key="2">
    <source>
        <dbReference type="PROSITE" id="PS51192"/>
    </source>
</evidence>
<dbReference type="GO" id="GO:0005524">
    <property type="term" value="F:ATP binding"/>
    <property type="evidence" value="ECO:0007669"/>
    <property type="project" value="InterPro"/>
</dbReference>
<organism evidence="3">
    <name type="scientific">viral metagenome</name>
    <dbReference type="NCBI Taxonomy" id="1070528"/>
    <lineage>
        <taxon>unclassified sequences</taxon>
        <taxon>metagenomes</taxon>
        <taxon>organismal metagenomes</taxon>
    </lineage>
</organism>
<proteinExistence type="predicted"/>
<name>A0A6C0LLV2_9ZZZZ</name>
<dbReference type="Gene3D" id="3.40.50.300">
    <property type="entry name" value="P-loop containing nucleotide triphosphate hydrolases"/>
    <property type="match status" value="2"/>
</dbReference>
<protein>
    <recommendedName>
        <fullName evidence="2">Helicase ATP-binding domain-containing protein</fullName>
    </recommendedName>
</protein>
<evidence type="ECO:0000313" key="3">
    <source>
        <dbReference type="EMBL" id="QHU31523.1"/>
    </source>
</evidence>
<accession>A0A6C0LLV2</accession>
<feature type="region of interest" description="Disordered" evidence="1">
    <location>
        <begin position="34"/>
        <end position="72"/>
    </location>
</feature>
<sequence>MYAKQRSNEAMMYANIKYYILLYIEIHSMRKSSSSSKYSDKSEDNENSQSNNYYRYGDDSDEGEDADGSVVGNEKTADCIRNRSNFTIPKTFHMIDKQDFNPDMLNVYINNDASPKLKLLLEQIRLLDEKDMRETGKLHKHLIFTDVNRSTYGAKIVASALTANGLHLAYHPQGTGFSLSDHKKLLKTKNANYAVLLSKSFFDRPVNVKIRKAILDTFNSRPDNTYGELVRFIVLDQGFKEGIDLFDVKYVHLFEPLTVNADEKQAIGRATRFCGQKGLQFHPRFGWPLYVFKYDVTISKELQDIWIDFDNTKTLFELYIKNSNLDMRKIIFANQLENATIDAAVDRDLNKPVHLFSIDSPDDIVLRGGGGGVSKSRKAIAPTKKMSLEKMHEYVKYNFSKFKYPPLKLENKCVGGSSSGDGDDDKVVGGAANGNIVTFTPTQDFVRHYFQPSSAYKGILLHHSVGTGKTCTAIATATTSFDLENYTILWVTRHTLKSDIWKNMFSQVCNIAIQDKIRKGLVLPNKIVSKSKYMSANWLEPISYKQFSNMLLKKNKIYDEMVKRNGKDDPLRKTLLIIDEAHKLYSATVAKSEKPNTDILEKMIHSSYDKSGDDSVRVMLMTATPFTEDGMEMIKLLNLLRDDELFPTDFQDFSSDYLDDGYFTKSGLREFKNKVSGYISYLNRSQDARNFAHPIIRNVYADMTYEKKDASGDLELKMSKNELSSIKYIKKELKELKDKEKECVKLANAAYKENAKDIMARRKEGEAKCKKEPKDKKAACSKKVLEEYNAMLSKINNGKESELTKCDVKNTSNYKRLIVDVEDYDVKRTLIKENKIKMKPLKEGLKELNAKKKDIQAKVNALRARVRPKEVNYKHQIMGIKKKYKDRKEKAAAIKEFDKKSAALLSELKDLKNLRADVSKANTRAQVFKYNNGLKKLKKVSQVYAIQKHCLGNGYQV</sequence>
<dbReference type="InterPro" id="IPR006935">
    <property type="entry name" value="Helicase/UvrB_N"/>
</dbReference>
<evidence type="ECO:0000256" key="1">
    <source>
        <dbReference type="SAM" id="MobiDB-lite"/>
    </source>
</evidence>